<gene>
    <name evidence="2" type="ORF">PVAP13_7NG098171</name>
</gene>
<keyword evidence="3" id="KW-1185">Reference proteome</keyword>
<dbReference type="EMBL" id="CM029050">
    <property type="protein sequence ID" value="KAG2564466.1"/>
    <property type="molecule type" value="Genomic_DNA"/>
</dbReference>
<accession>A0A8T0Q003</accession>
<evidence type="ECO:0000256" key="1">
    <source>
        <dbReference type="SAM" id="MobiDB-lite"/>
    </source>
</evidence>
<sequence length="365" mass="41453">MSRRCRHRCCPDKIADLQLTPNQKTFLTDIGFGCFNDILSCKLCAELTTWLVRQVNCASKTLVLGNKAIPIEPLVPKLLGIPKGTMEVQKSSWKCSKALKQRYTEHGRGQHVSSIEKALKGLTEEDNKADFCISFMLFALAYYLSPNTTLQVNRDFLDSLEDVDKIKEFNWCAFVVQYLISRIENFTNLKSEYVYGCVHILHLIYFDFLHKSEICQTPRIQYVRGEDLHDLQPLDLSSKVLNFSETLYAEELSGYAEEVANVVYAEEVTNADGTSNAWKIFEDFAKESNSTLSQLVDQQMLVTKQMSDALKASEDWSCKLKDFSVTFNAKLHSIAQVLKNGTNKTLDKSDMGDDSRVDKQQVTPT</sequence>
<name>A0A8T0Q003_PANVG</name>
<dbReference type="PANTHER" id="PTHR34835:SF82">
    <property type="entry name" value="OS01G0826651 PROTEIN"/>
    <property type="match status" value="1"/>
</dbReference>
<feature type="compositionally biased region" description="Basic and acidic residues" evidence="1">
    <location>
        <begin position="345"/>
        <end position="359"/>
    </location>
</feature>
<feature type="region of interest" description="Disordered" evidence="1">
    <location>
        <begin position="345"/>
        <end position="365"/>
    </location>
</feature>
<organism evidence="2 3">
    <name type="scientific">Panicum virgatum</name>
    <name type="common">Blackwell switchgrass</name>
    <dbReference type="NCBI Taxonomy" id="38727"/>
    <lineage>
        <taxon>Eukaryota</taxon>
        <taxon>Viridiplantae</taxon>
        <taxon>Streptophyta</taxon>
        <taxon>Embryophyta</taxon>
        <taxon>Tracheophyta</taxon>
        <taxon>Spermatophyta</taxon>
        <taxon>Magnoliopsida</taxon>
        <taxon>Liliopsida</taxon>
        <taxon>Poales</taxon>
        <taxon>Poaceae</taxon>
        <taxon>PACMAD clade</taxon>
        <taxon>Panicoideae</taxon>
        <taxon>Panicodae</taxon>
        <taxon>Paniceae</taxon>
        <taxon>Panicinae</taxon>
        <taxon>Panicum</taxon>
        <taxon>Panicum sect. Hiantes</taxon>
    </lineage>
</organism>
<proteinExistence type="predicted"/>
<comment type="caution">
    <text evidence="2">The sequence shown here is derived from an EMBL/GenBank/DDBJ whole genome shotgun (WGS) entry which is preliminary data.</text>
</comment>
<dbReference type="Proteomes" id="UP000823388">
    <property type="component" value="Chromosome 7N"/>
</dbReference>
<dbReference type="OrthoDB" id="681927at2759"/>
<reference evidence="2" key="1">
    <citation type="submission" date="2020-05" db="EMBL/GenBank/DDBJ databases">
        <title>WGS assembly of Panicum virgatum.</title>
        <authorList>
            <person name="Lovell J.T."/>
            <person name="Jenkins J."/>
            <person name="Shu S."/>
            <person name="Juenger T.E."/>
            <person name="Schmutz J."/>
        </authorList>
    </citation>
    <scope>NUCLEOTIDE SEQUENCE</scope>
    <source>
        <strain evidence="2">AP13</strain>
    </source>
</reference>
<evidence type="ECO:0000313" key="3">
    <source>
        <dbReference type="Proteomes" id="UP000823388"/>
    </source>
</evidence>
<evidence type="ECO:0008006" key="4">
    <source>
        <dbReference type="Google" id="ProtNLM"/>
    </source>
</evidence>
<dbReference type="PANTHER" id="PTHR34835">
    <property type="entry name" value="OS07G0283600 PROTEIN-RELATED"/>
    <property type="match status" value="1"/>
</dbReference>
<dbReference type="AlphaFoldDB" id="A0A8T0Q003"/>
<evidence type="ECO:0000313" key="2">
    <source>
        <dbReference type="EMBL" id="KAG2564466.1"/>
    </source>
</evidence>
<protein>
    <recommendedName>
        <fullName evidence="4">Aminotransferase-like plant mobile domain-containing protein</fullName>
    </recommendedName>
</protein>